<evidence type="ECO:0000313" key="3">
    <source>
        <dbReference type="EMBL" id="VTZ61645.1"/>
    </source>
</evidence>
<keyword evidence="4" id="KW-1185">Reference proteome</keyword>
<gene>
    <name evidence="2" type="ORF">BMJ33_20280</name>
    <name evidence="3" type="ORF">EMEDMD4_300011</name>
</gene>
<keyword evidence="1" id="KW-0812">Transmembrane</keyword>
<reference evidence="3" key="3">
    <citation type="submission" date="2019-06" db="EMBL/GenBank/DDBJ databases">
        <authorList>
            <person name="Le Quere A."/>
            <person name="Colella S."/>
        </authorList>
    </citation>
    <scope>NUCLEOTIDE SEQUENCE</scope>
    <source>
        <strain evidence="3">EmedicaeMD41</strain>
    </source>
</reference>
<evidence type="ECO:0000313" key="4">
    <source>
        <dbReference type="Proteomes" id="UP001190825"/>
    </source>
</evidence>
<proteinExistence type="predicted"/>
<organism evidence="3">
    <name type="scientific">Sinorhizobium medicae</name>
    <dbReference type="NCBI Taxonomy" id="110321"/>
    <lineage>
        <taxon>Bacteria</taxon>
        <taxon>Pseudomonadati</taxon>
        <taxon>Pseudomonadota</taxon>
        <taxon>Alphaproteobacteria</taxon>
        <taxon>Hyphomicrobiales</taxon>
        <taxon>Rhizobiaceae</taxon>
        <taxon>Sinorhizobium/Ensifer group</taxon>
        <taxon>Sinorhizobium</taxon>
    </lineage>
</organism>
<dbReference type="EMBL" id="NBUC01000103">
    <property type="protein sequence ID" value="PLU00508.1"/>
    <property type="molecule type" value="Genomic_DNA"/>
</dbReference>
<dbReference type="Pfam" id="PF04964">
    <property type="entry name" value="Flp_Fap"/>
    <property type="match status" value="1"/>
</dbReference>
<reference evidence="2" key="1">
    <citation type="submission" date="2017-04" db="EMBL/GenBank/DDBJ databases">
        <authorList>
            <person name="Porter S."/>
            <person name="Friesen M.L."/>
            <person name="Faber-Hammond J."/>
        </authorList>
    </citation>
    <scope>NUCLEOTIDE SEQUENCE</scope>
    <source>
        <strain evidence="2">Str16</strain>
    </source>
</reference>
<dbReference type="EMBL" id="CABFNB010000096">
    <property type="protein sequence ID" value="VTZ61645.1"/>
    <property type="molecule type" value="Genomic_DNA"/>
</dbReference>
<evidence type="ECO:0000313" key="2">
    <source>
        <dbReference type="EMBL" id="PLU00508.1"/>
    </source>
</evidence>
<name>A0A508WWH5_9HYPH</name>
<keyword evidence="1" id="KW-1133">Transmembrane helix</keyword>
<dbReference type="Proteomes" id="UP000507954">
    <property type="component" value="Unassembled WGS sequence"/>
</dbReference>
<dbReference type="RefSeq" id="WP_012066733.1">
    <property type="nucleotide sequence ID" value="NZ_CABFNB010000096.1"/>
</dbReference>
<dbReference type="GeneID" id="61611961"/>
<dbReference type="InterPro" id="IPR007047">
    <property type="entry name" value="Flp_Fap"/>
</dbReference>
<reference evidence="2 4" key="2">
    <citation type="journal article" date="2018" name="FEMS Microbiol. Ecol.">
        <title>Co-invading symbiotic mutualists of Medicago polymorpha retain high ancestral diversity and contain diverse accessory genomes.</title>
        <authorList>
            <person name="Porter S.S."/>
            <person name="Faber-Hammond J.J."/>
            <person name="Friesen M.L."/>
        </authorList>
    </citation>
    <scope>NUCLEOTIDE SEQUENCE [LARGE SCALE GENOMIC DNA]</scope>
    <source>
        <strain evidence="2 4">Str16</strain>
    </source>
</reference>
<dbReference type="Proteomes" id="UP001190825">
    <property type="component" value="Unassembled WGS sequence"/>
</dbReference>
<evidence type="ECO:0000256" key="1">
    <source>
        <dbReference type="SAM" id="Phobius"/>
    </source>
</evidence>
<feature type="transmembrane region" description="Helical" evidence="1">
    <location>
        <begin position="16"/>
        <end position="34"/>
    </location>
</feature>
<dbReference type="AlphaFoldDB" id="A0A508WWH5"/>
<protein>
    <submittedName>
        <fullName evidence="2">Flp family type IVb pilin</fullName>
    </submittedName>
    <submittedName>
        <fullName evidence="3">Flp/Fap pilin component</fullName>
    </submittedName>
</protein>
<keyword evidence="1" id="KW-0472">Membrane</keyword>
<sequence length="57" mass="6160">METLKRLFEDRDGATVVEYGLLAALISVGLLIGLQNFSSALLDMLTFITGTLEAAWA</sequence>
<accession>A0A508WWH5</accession>